<name>A0A1V1P6E2_9BACT</name>
<dbReference type="PANTHER" id="PTHR42912:SF80">
    <property type="entry name" value="METHYLTRANSFERASE DOMAIN-CONTAINING PROTEIN"/>
    <property type="match status" value="1"/>
</dbReference>
<dbReference type="CDD" id="cd02440">
    <property type="entry name" value="AdoMet_MTases"/>
    <property type="match status" value="1"/>
</dbReference>
<gene>
    <name evidence="2" type="ORF">OMM_03279</name>
</gene>
<dbReference type="InterPro" id="IPR050508">
    <property type="entry name" value="Methyltransf_Superfamily"/>
</dbReference>
<dbReference type="EMBL" id="ATBP01000434">
    <property type="protein sequence ID" value="ETR70380.1"/>
    <property type="molecule type" value="Genomic_DNA"/>
</dbReference>
<dbReference type="InterPro" id="IPR013216">
    <property type="entry name" value="Methyltransf_11"/>
</dbReference>
<protein>
    <submittedName>
        <fullName evidence="2">Type 11 methyltransferase</fullName>
    </submittedName>
</protein>
<organism evidence="2 3">
    <name type="scientific">Candidatus Magnetoglobus multicellularis str. Araruama</name>
    <dbReference type="NCBI Taxonomy" id="890399"/>
    <lineage>
        <taxon>Bacteria</taxon>
        <taxon>Pseudomonadati</taxon>
        <taxon>Thermodesulfobacteriota</taxon>
        <taxon>Desulfobacteria</taxon>
        <taxon>Desulfobacterales</taxon>
        <taxon>Desulfobacteraceae</taxon>
        <taxon>Candidatus Magnetoglobus</taxon>
    </lineage>
</organism>
<dbReference type="InterPro" id="IPR029063">
    <property type="entry name" value="SAM-dependent_MTases_sf"/>
</dbReference>
<comment type="caution">
    <text evidence="2">The sequence shown here is derived from an EMBL/GenBank/DDBJ whole genome shotgun (WGS) entry which is preliminary data.</text>
</comment>
<keyword evidence="2" id="KW-0808">Transferase</keyword>
<dbReference type="GO" id="GO:0008757">
    <property type="term" value="F:S-adenosylmethionine-dependent methyltransferase activity"/>
    <property type="evidence" value="ECO:0007669"/>
    <property type="project" value="InterPro"/>
</dbReference>
<dbReference type="PANTHER" id="PTHR42912">
    <property type="entry name" value="METHYLTRANSFERASE"/>
    <property type="match status" value="1"/>
</dbReference>
<feature type="domain" description="Methyltransferase type 11" evidence="1">
    <location>
        <begin position="47"/>
        <end position="133"/>
    </location>
</feature>
<dbReference type="AlphaFoldDB" id="A0A1V1P6E2"/>
<dbReference type="Pfam" id="PF08241">
    <property type="entry name" value="Methyltransf_11"/>
    <property type="match status" value="1"/>
</dbReference>
<accession>A0A1V1P6E2</accession>
<evidence type="ECO:0000259" key="1">
    <source>
        <dbReference type="Pfam" id="PF08241"/>
    </source>
</evidence>
<evidence type="ECO:0000313" key="2">
    <source>
        <dbReference type="EMBL" id="ETR70380.1"/>
    </source>
</evidence>
<dbReference type="Proteomes" id="UP000189670">
    <property type="component" value="Unassembled WGS sequence"/>
</dbReference>
<reference evidence="3" key="1">
    <citation type="submission" date="2012-11" db="EMBL/GenBank/DDBJ databases">
        <authorList>
            <person name="Lucero-Rivera Y.E."/>
            <person name="Tovar-Ramirez D."/>
        </authorList>
    </citation>
    <scope>NUCLEOTIDE SEQUENCE [LARGE SCALE GENOMIC DNA]</scope>
    <source>
        <strain evidence="3">Araruama</strain>
    </source>
</reference>
<sequence>MMTYMFKEADARAFDDWYRNPDNRMTIERENRLMFDMIQPARGEHVLGIGCDTGQRLFKFLEKGLTVTGLDPSQAMIDAAETNLGNRVDLHLGNPEALPFDDNSFNISVLINTLEFCIDYRSALEEAARVTKDRLFIGLWNKFAIKDVWLQIKAMFPHTPVTAVSLYTSGEIKRHLKSVLGKVPIEWKTIGQPGEGADNLFGELIDQCTFLQRCPFGTFMGISVILVPTFRLRPLDLEAENAHEVMAGAI</sequence>
<dbReference type="SUPFAM" id="SSF53335">
    <property type="entry name" value="S-adenosyl-L-methionine-dependent methyltransferases"/>
    <property type="match status" value="1"/>
</dbReference>
<dbReference type="GO" id="GO:0032259">
    <property type="term" value="P:methylation"/>
    <property type="evidence" value="ECO:0007669"/>
    <property type="project" value="UniProtKB-KW"/>
</dbReference>
<keyword evidence="2" id="KW-0489">Methyltransferase</keyword>
<proteinExistence type="predicted"/>
<dbReference type="Gene3D" id="3.40.50.150">
    <property type="entry name" value="Vaccinia Virus protein VP39"/>
    <property type="match status" value="1"/>
</dbReference>
<evidence type="ECO:0000313" key="3">
    <source>
        <dbReference type="Proteomes" id="UP000189670"/>
    </source>
</evidence>